<dbReference type="PANTHER" id="PTHR47657:SF12">
    <property type="entry name" value="ZN(II)2CYS6 TRANSCRIPTION FACTOR (EUROFUNG)"/>
    <property type="match status" value="1"/>
</dbReference>
<dbReference type="InterPro" id="IPR021858">
    <property type="entry name" value="Fun_TF"/>
</dbReference>
<keyword evidence="3" id="KW-0804">Transcription</keyword>
<dbReference type="GO" id="GO:0003677">
    <property type="term" value="F:DNA binding"/>
    <property type="evidence" value="ECO:0007669"/>
    <property type="project" value="UniProtKB-KW"/>
</dbReference>
<evidence type="ECO:0000256" key="4">
    <source>
        <dbReference type="ARBA" id="ARBA00023242"/>
    </source>
</evidence>
<protein>
    <recommendedName>
        <fullName evidence="5">Zn(2)-C6 fungal-type domain-containing protein</fullName>
    </recommendedName>
</protein>
<gene>
    <name evidence="6" type="ORF">EMCG_01089</name>
</gene>
<dbReference type="InterPro" id="IPR052400">
    <property type="entry name" value="Zn2-C6_fungal_TF"/>
</dbReference>
<dbReference type="PROSITE" id="PS00463">
    <property type="entry name" value="ZN2_CY6_FUNGAL_1"/>
    <property type="match status" value="1"/>
</dbReference>
<dbReference type="EMBL" id="LCZI01000269">
    <property type="protein sequence ID" value="KKZ67361.1"/>
    <property type="molecule type" value="Genomic_DNA"/>
</dbReference>
<evidence type="ECO:0000256" key="1">
    <source>
        <dbReference type="ARBA" id="ARBA00023015"/>
    </source>
</evidence>
<accession>A0A0G2JBE9</accession>
<proteinExistence type="predicted"/>
<dbReference type="Pfam" id="PF00172">
    <property type="entry name" value="Zn_clus"/>
    <property type="match status" value="1"/>
</dbReference>
<dbReference type="VEuPathDB" id="FungiDB:EMCG_01089"/>
<reference evidence="7" key="1">
    <citation type="journal article" date="2015" name="PLoS Genet.">
        <title>The dynamic genome and transcriptome of the human fungal pathogen Blastomyces and close relative Emmonsia.</title>
        <authorList>
            <person name="Munoz J.F."/>
            <person name="Gauthier G.M."/>
            <person name="Desjardins C.A."/>
            <person name="Gallo J.E."/>
            <person name="Holder J."/>
            <person name="Sullivan T.D."/>
            <person name="Marty A.J."/>
            <person name="Carmen J.C."/>
            <person name="Chen Z."/>
            <person name="Ding L."/>
            <person name="Gujja S."/>
            <person name="Magrini V."/>
            <person name="Misas E."/>
            <person name="Mitreva M."/>
            <person name="Priest M."/>
            <person name="Saif S."/>
            <person name="Whiston E.A."/>
            <person name="Young S."/>
            <person name="Zeng Q."/>
            <person name="Goldman W.E."/>
            <person name="Mardis E.R."/>
            <person name="Taylor J.W."/>
            <person name="McEwen J.G."/>
            <person name="Clay O.K."/>
            <person name="Klein B.S."/>
            <person name="Cuomo C.A."/>
        </authorList>
    </citation>
    <scope>NUCLEOTIDE SEQUENCE [LARGE SCALE GENOMIC DNA]</scope>
    <source>
        <strain evidence="7">UAMH 3008</strain>
    </source>
</reference>
<dbReference type="SMART" id="SM00066">
    <property type="entry name" value="GAL4"/>
    <property type="match status" value="1"/>
</dbReference>
<dbReference type="PANTHER" id="PTHR47657">
    <property type="entry name" value="STEROL REGULATORY ELEMENT-BINDING PROTEIN ECM22"/>
    <property type="match status" value="1"/>
</dbReference>
<dbReference type="InterPro" id="IPR001138">
    <property type="entry name" value="Zn2Cys6_DnaBD"/>
</dbReference>
<comment type="caution">
    <text evidence="6">The sequence shown here is derived from an EMBL/GenBank/DDBJ whole genome shotgun (WGS) entry which is preliminary data.</text>
</comment>
<organism evidence="6 7">
    <name type="scientific">[Emmonsia] crescens</name>
    <dbReference type="NCBI Taxonomy" id="73230"/>
    <lineage>
        <taxon>Eukaryota</taxon>
        <taxon>Fungi</taxon>
        <taxon>Dikarya</taxon>
        <taxon>Ascomycota</taxon>
        <taxon>Pezizomycotina</taxon>
        <taxon>Eurotiomycetes</taxon>
        <taxon>Eurotiomycetidae</taxon>
        <taxon>Onygenales</taxon>
        <taxon>Ajellomycetaceae</taxon>
        <taxon>Emergomyces</taxon>
    </lineage>
</organism>
<dbReference type="GO" id="GO:0008270">
    <property type="term" value="F:zinc ion binding"/>
    <property type="evidence" value="ECO:0007669"/>
    <property type="project" value="InterPro"/>
</dbReference>
<dbReference type="Gene3D" id="4.10.240.10">
    <property type="entry name" value="Zn(2)-C6 fungal-type DNA-binding domain"/>
    <property type="match status" value="1"/>
</dbReference>
<dbReference type="SUPFAM" id="SSF57701">
    <property type="entry name" value="Zn2/Cys6 DNA-binding domain"/>
    <property type="match status" value="1"/>
</dbReference>
<evidence type="ECO:0000259" key="5">
    <source>
        <dbReference type="PROSITE" id="PS50048"/>
    </source>
</evidence>
<keyword evidence="4" id="KW-0539">Nucleus</keyword>
<evidence type="ECO:0000313" key="6">
    <source>
        <dbReference type="EMBL" id="KKZ67361.1"/>
    </source>
</evidence>
<feature type="domain" description="Zn(2)-C6 fungal-type" evidence="5">
    <location>
        <begin position="19"/>
        <end position="49"/>
    </location>
</feature>
<dbReference type="GO" id="GO:0000981">
    <property type="term" value="F:DNA-binding transcription factor activity, RNA polymerase II-specific"/>
    <property type="evidence" value="ECO:0007669"/>
    <property type="project" value="InterPro"/>
</dbReference>
<keyword evidence="1" id="KW-0805">Transcription regulation</keyword>
<dbReference type="CDD" id="cd00067">
    <property type="entry name" value="GAL4"/>
    <property type="match status" value="1"/>
</dbReference>
<dbReference type="Proteomes" id="UP000034164">
    <property type="component" value="Unassembled WGS sequence"/>
</dbReference>
<sequence length="231" mass="25944">MAGPGGGPPRKSHTKSRKGCKTCKRRHIRCDETTPQCRNCTKHNCRCDYMDNVLPPGQATAQRTGPDLLMSPEIDIEINAWLKTGNPPFPELQLSSRPYWFKFSRTDLRLIHHIAGLSIDLHRRGYSNCTVWAQKMPILLAIALSNEFVMSAILALSASHLAWMTQNSETENLAYHHRGVALKGLHEAIGSFSRENADAILAASMLLSWQATEWQALTFVDGLETWTNQNF</sequence>
<dbReference type="Pfam" id="PF11951">
    <property type="entry name" value="Fungal_trans_2"/>
    <property type="match status" value="1"/>
</dbReference>
<dbReference type="OrthoDB" id="4206527at2759"/>
<evidence type="ECO:0000256" key="3">
    <source>
        <dbReference type="ARBA" id="ARBA00023163"/>
    </source>
</evidence>
<name>A0A0G2JBE9_9EURO</name>
<evidence type="ECO:0000256" key="2">
    <source>
        <dbReference type="ARBA" id="ARBA00023125"/>
    </source>
</evidence>
<dbReference type="InterPro" id="IPR036864">
    <property type="entry name" value="Zn2-C6_fun-type_DNA-bd_sf"/>
</dbReference>
<keyword evidence="2" id="KW-0238">DNA-binding</keyword>
<dbReference type="PROSITE" id="PS50048">
    <property type="entry name" value="ZN2_CY6_FUNGAL_2"/>
    <property type="match status" value="1"/>
</dbReference>
<evidence type="ECO:0000313" key="7">
    <source>
        <dbReference type="Proteomes" id="UP000034164"/>
    </source>
</evidence>
<dbReference type="AlphaFoldDB" id="A0A0G2JBE9"/>